<keyword evidence="2" id="KW-1185">Reference proteome</keyword>
<sequence>MEKKILQAGGLVTSLGHLPPSLFTHTLNLRARRSYISFGRMLRAFLLDWSRTVALCLSVSGKWPA</sequence>
<name>A0A8T2QFL7_CERRI</name>
<comment type="caution">
    <text evidence="1">The sequence shown here is derived from an EMBL/GenBank/DDBJ whole genome shotgun (WGS) entry which is preliminary data.</text>
</comment>
<protein>
    <submittedName>
        <fullName evidence="1">Uncharacterized protein</fullName>
    </submittedName>
</protein>
<accession>A0A8T2QFL7</accession>
<dbReference type="AlphaFoldDB" id="A0A8T2QFL7"/>
<gene>
    <name evidence="1" type="ORF">KP509_35G054300</name>
</gene>
<dbReference type="EMBL" id="CM035440">
    <property type="protein sequence ID" value="KAH7282947.1"/>
    <property type="molecule type" value="Genomic_DNA"/>
</dbReference>
<evidence type="ECO:0000313" key="1">
    <source>
        <dbReference type="EMBL" id="KAH7282947.1"/>
    </source>
</evidence>
<proteinExistence type="predicted"/>
<dbReference type="Proteomes" id="UP000825935">
    <property type="component" value="Chromosome 35"/>
</dbReference>
<organism evidence="1 2">
    <name type="scientific">Ceratopteris richardii</name>
    <name type="common">Triangle waterfern</name>
    <dbReference type="NCBI Taxonomy" id="49495"/>
    <lineage>
        <taxon>Eukaryota</taxon>
        <taxon>Viridiplantae</taxon>
        <taxon>Streptophyta</taxon>
        <taxon>Embryophyta</taxon>
        <taxon>Tracheophyta</taxon>
        <taxon>Polypodiopsida</taxon>
        <taxon>Polypodiidae</taxon>
        <taxon>Polypodiales</taxon>
        <taxon>Pteridineae</taxon>
        <taxon>Pteridaceae</taxon>
        <taxon>Parkerioideae</taxon>
        <taxon>Ceratopteris</taxon>
    </lineage>
</organism>
<reference evidence="1" key="1">
    <citation type="submission" date="2021-08" db="EMBL/GenBank/DDBJ databases">
        <title>WGS assembly of Ceratopteris richardii.</title>
        <authorList>
            <person name="Marchant D.B."/>
            <person name="Chen G."/>
            <person name="Jenkins J."/>
            <person name="Shu S."/>
            <person name="Leebens-Mack J."/>
            <person name="Grimwood J."/>
            <person name="Schmutz J."/>
            <person name="Soltis P."/>
            <person name="Soltis D."/>
            <person name="Chen Z.-H."/>
        </authorList>
    </citation>
    <scope>NUCLEOTIDE SEQUENCE</scope>
    <source>
        <strain evidence="1">Whitten #5841</strain>
        <tissue evidence="1">Leaf</tissue>
    </source>
</reference>
<evidence type="ECO:0000313" key="2">
    <source>
        <dbReference type="Proteomes" id="UP000825935"/>
    </source>
</evidence>